<accession>A0A0G4J4P4</accession>
<proteinExistence type="predicted"/>
<dbReference type="EMBL" id="CDSF01000129">
    <property type="protein sequence ID" value="CEP02482.1"/>
    <property type="molecule type" value="Genomic_DNA"/>
</dbReference>
<sequence length="356" mass="39197">MSSRRASKPAAEGAASKSCRVYGLLAEVARGCHDGLALPLPYPARPGLPQAKTIVEAWRRLMPSSAGVDADLDRFSELEHDNLYRHCEALVAKALALVSEPSGDDGALHSRTLDLAVRLHAFEMAVRRARFSASKLLKRKLTEESARVLTDLGAAFKKLDSDNRREATSILSQLQHAVSCCSISATTLDLCSSLVRKHLASLQRLPGAVTKFDENLSPGRLSLRRRKSRPALAKLLDLSIQTMSFLCRFVTRDYQMEDEPFAETFLSNVALLSSDVVQAAQLLVSKVDEGDRPSEQLRALSRFCVASKALKDMMAGEEQFGDEPLQGGTATGRQVLYSYMKRMQALRKELRECLSS</sequence>
<name>A0A0G4J4P4_PLABS</name>
<keyword evidence="2" id="KW-0496">Mitochondrion</keyword>
<reference evidence="1 3" key="1">
    <citation type="submission" date="2015-02" db="EMBL/GenBank/DDBJ databases">
        <authorList>
            <person name="Chooi Y.-H."/>
        </authorList>
    </citation>
    <scope>NUCLEOTIDE SEQUENCE [LARGE SCALE GENOMIC DNA]</scope>
    <source>
        <strain evidence="1">E3</strain>
    </source>
</reference>
<keyword evidence="3" id="KW-1185">Reference proteome</keyword>
<dbReference type="AlphaFoldDB" id="A0A0G4J4P4"/>
<evidence type="ECO:0000313" key="2">
    <source>
        <dbReference type="EMBL" id="SPQ96969.1"/>
    </source>
</evidence>
<dbReference type="EMBL" id="OVEO01000006">
    <property type="protein sequence ID" value="SPQ96969.1"/>
    <property type="molecule type" value="Genomic_DNA"/>
</dbReference>
<evidence type="ECO:0000313" key="3">
    <source>
        <dbReference type="Proteomes" id="UP000039324"/>
    </source>
</evidence>
<evidence type="ECO:0000313" key="4">
    <source>
        <dbReference type="Proteomes" id="UP000290189"/>
    </source>
</evidence>
<dbReference type="Proteomes" id="UP000039324">
    <property type="component" value="Unassembled WGS sequence"/>
</dbReference>
<reference evidence="2 4" key="2">
    <citation type="submission" date="2018-03" db="EMBL/GenBank/DDBJ databases">
        <authorList>
            <person name="Fogelqvist J."/>
        </authorList>
    </citation>
    <scope>NUCLEOTIDE SEQUENCE [LARGE SCALE GENOMIC DNA]</scope>
</reference>
<gene>
    <name evidence="1" type="ORF">PBRA_009066</name>
    <name evidence="2" type="ORF">PLBR_LOCUS4184</name>
</gene>
<protein>
    <submittedName>
        <fullName evidence="1">Uncharacterized protein</fullName>
    </submittedName>
</protein>
<evidence type="ECO:0000313" key="1">
    <source>
        <dbReference type="EMBL" id="CEP02482.1"/>
    </source>
</evidence>
<geneLocation type="mitochondrion" evidence="2"/>
<organism evidence="1 3">
    <name type="scientific">Plasmodiophora brassicae</name>
    <name type="common">Clubroot disease agent</name>
    <dbReference type="NCBI Taxonomy" id="37360"/>
    <lineage>
        <taxon>Eukaryota</taxon>
        <taxon>Sar</taxon>
        <taxon>Rhizaria</taxon>
        <taxon>Endomyxa</taxon>
        <taxon>Phytomyxea</taxon>
        <taxon>Plasmodiophorida</taxon>
        <taxon>Plasmodiophoridae</taxon>
        <taxon>Plasmodiophora</taxon>
    </lineage>
</organism>
<dbReference type="Proteomes" id="UP000290189">
    <property type="component" value="Unassembled WGS sequence"/>
</dbReference>